<gene>
    <name evidence="1" type="ORF">GALMADRAFT_216601</name>
</gene>
<dbReference type="EMBL" id="KL142417">
    <property type="protein sequence ID" value="KDR67083.1"/>
    <property type="molecule type" value="Genomic_DNA"/>
</dbReference>
<dbReference type="HOGENOM" id="CLU_1320980_0_0_1"/>
<dbReference type="AlphaFoldDB" id="A0A067SK02"/>
<keyword evidence="2" id="KW-1185">Reference proteome</keyword>
<accession>A0A067SK02</accession>
<organism evidence="1 2">
    <name type="scientific">Galerina marginata (strain CBS 339.88)</name>
    <dbReference type="NCBI Taxonomy" id="685588"/>
    <lineage>
        <taxon>Eukaryota</taxon>
        <taxon>Fungi</taxon>
        <taxon>Dikarya</taxon>
        <taxon>Basidiomycota</taxon>
        <taxon>Agaricomycotina</taxon>
        <taxon>Agaricomycetes</taxon>
        <taxon>Agaricomycetidae</taxon>
        <taxon>Agaricales</taxon>
        <taxon>Agaricineae</taxon>
        <taxon>Strophariaceae</taxon>
        <taxon>Galerina</taxon>
    </lineage>
</organism>
<evidence type="ECO:0000313" key="1">
    <source>
        <dbReference type="EMBL" id="KDR67083.1"/>
    </source>
</evidence>
<dbReference type="OrthoDB" id="3063824at2759"/>
<dbReference type="Proteomes" id="UP000027222">
    <property type="component" value="Unassembled WGS sequence"/>
</dbReference>
<sequence>MNQPGKDPQIGQDLRRLYDNTLPSGTILISMNQAAMTMALQIFDENIHTTGMDTSGGMSLKCRMKEPSGKFIWARIIPEFWNEIVKDSYQLRLASKASESRAQVSSVIGTLTSRERTKVMGIAKFNIPPDKTVRLYMRTKNNTETGTVKEWTLIDPNIGAGWPALLNEAKDQYSTVEIFVEDLGGRVTPLTRTANPNLGR</sequence>
<protein>
    <submittedName>
        <fullName evidence="1">Uncharacterized protein</fullName>
    </submittedName>
</protein>
<name>A0A067SK02_GALM3</name>
<evidence type="ECO:0000313" key="2">
    <source>
        <dbReference type="Proteomes" id="UP000027222"/>
    </source>
</evidence>
<reference evidence="2" key="1">
    <citation type="journal article" date="2014" name="Proc. Natl. Acad. Sci. U.S.A.">
        <title>Extensive sampling of basidiomycete genomes demonstrates inadequacy of the white-rot/brown-rot paradigm for wood decay fungi.</title>
        <authorList>
            <person name="Riley R."/>
            <person name="Salamov A.A."/>
            <person name="Brown D.W."/>
            <person name="Nagy L.G."/>
            <person name="Floudas D."/>
            <person name="Held B.W."/>
            <person name="Levasseur A."/>
            <person name="Lombard V."/>
            <person name="Morin E."/>
            <person name="Otillar R."/>
            <person name="Lindquist E.A."/>
            <person name="Sun H."/>
            <person name="LaButti K.M."/>
            <person name="Schmutz J."/>
            <person name="Jabbour D."/>
            <person name="Luo H."/>
            <person name="Baker S.E."/>
            <person name="Pisabarro A.G."/>
            <person name="Walton J.D."/>
            <person name="Blanchette R.A."/>
            <person name="Henrissat B."/>
            <person name="Martin F."/>
            <person name="Cullen D."/>
            <person name="Hibbett D.S."/>
            <person name="Grigoriev I.V."/>
        </authorList>
    </citation>
    <scope>NUCLEOTIDE SEQUENCE [LARGE SCALE GENOMIC DNA]</scope>
    <source>
        <strain evidence="2">CBS 339.88</strain>
    </source>
</reference>
<proteinExistence type="predicted"/>